<evidence type="ECO:0000313" key="10">
    <source>
        <dbReference type="Proteomes" id="UP000075635"/>
    </source>
</evidence>
<evidence type="ECO:0000256" key="6">
    <source>
        <dbReference type="ARBA" id="ARBA00022989"/>
    </source>
</evidence>
<evidence type="ECO:0000256" key="5">
    <source>
        <dbReference type="ARBA" id="ARBA00022692"/>
    </source>
</evidence>
<proteinExistence type="inferred from homology"/>
<keyword evidence="3" id="KW-0813">Transport</keyword>
<keyword evidence="5 8" id="KW-0812">Transmembrane</keyword>
<dbReference type="AlphaFoldDB" id="A0A150R612"/>
<evidence type="ECO:0000256" key="3">
    <source>
        <dbReference type="ARBA" id="ARBA00022448"/>
    </source>
</evidence>
<sequence>MSFAAFARATALHPEFRRGARDMLHVSLGVAAWGLVTGVAMVKGGLTAPLAALMSLLVFAGSAQLATMPLITSGAPIWVIWATATCVNLRFVIFSAMWRPYFAHLPRWRRCLMGYFSGDLNYVIFMKRFPAPEPAPEQEPYFWGGVATNWSSWHGSSLGGIALANAIPVEWGLGFAGVLALLGITCSLLQDRATWLAGGTAASAALAAYALPLKLNILVAIAAAVAVGLSTEAAEGARRRARERAAEAAKAAEAER</sequence>
<reference evidence="9 10" key="1">
    <citation type="submission" date="2014-02" db="EMBL/GenBank/DDBJ databases">
        <title>The small core and large imbalanced accessory genome model reveals a collaborative survival strategy of Sorangium cellulosum strains in nature.</title>
        <authorList>
            <person name="Han K."/>
            <person name="Peng R."/>
            <person name="Blom J."/>
            <person name="Li Y.-Z."/>
        </authorList>
    </citation>
    <scope>NUCLEOTIDE SEQUENCE [LARGE SCALE GENOMIC DNA]</scope>
    <source>
        <strain evidence="9 10">So0011-07</strain>
    </source>
</reference>
<protein>
    <submittedName>
        <fullName evidence="9">Branched-chain amino acid ABC transporter permease</fullName>
    </submittedName>
</protein>
<comment type="caution">
    <text evidence="9">The sequence shown here is derived from an EMBL/GenBank/DDBJ whole genome shotgun (WGS) entry which is preliminary data.</text>
</comment>
<evidence type="ECO:0000256" key="4">
    <source>
        <dbReference type="ARBA" id="ARBA00022475"/>
    </source>
</evidence>
<comment type="subcellular location">
    <subcellularLocation>
        <location evidence="1">Cell membrane</location>
        <topology evidence="1">Multi-pass membrane protein</topology>
    </subcellularLocation>
</comment>
<keyword evidence="6 8" id="KW-1133">Transmembrane helix</keyword>
<dbReference type="Pfam" id="PF03591">
    <property type="entry name" value="AzlC"/>
    <property type="match status" value="1"/>
</dbReference>
<dbReference type="EMBL" id="JEMB01003095">
    <property type="protein sequence ID" value="KYF75702.1"/>
    <property type="molecule type" value="Genomic_DNA"/>
</dbReference>
<dbReference type="PANTHER" id="PTHR34979">
    <property type="entry name" value="INNER MEMBRANE PROTEIN YGAZ"/>
    <property type="match status" value="1"/>
</dbReference>
<evidence type="ECO:0000313" key="9">
    <source>
        <dbReference type="EMBL" id="KYF75702.1"/>
    </source>
</evidence>
<dbReference type="GO" id="GO:1903785">
    <property type="term" value="P:L-valine transmembrane transport"/>
    <property type="evidence" value="ECO:0007669"/>
    <property type="project" value="TreeGrafter"/>
</dbReference>
<feature type="transmembrane region" description="Helical" evidence="8">
    <location>
        <begin position="217"/>
        <end position="234"/>
    </location>
</feature>
<feature type="transmembrane region" description="Helical" evidence="8">
    <location>
        <begin position="78"/>
        <end position="98"/>
    </location>
</feature>
<evidence type="ECO:0000256" key="2">
    <source>
        <dbReference type="ARBA" id="ARBA00010735"/>
    </source>
</evidence>
<keyword evidence="4" id="KW-1003">Cell membrane</keyword>
<name>A0A150R612_SORCE</name>
<gene>
    <name evidence="9" type="ORF">BE17_24415</name>
</gene>
<comment type="similarity">
    <text evidence="2">Belongs to the AzlC family.</text>
</comment>
<organism evidence="9 10">
    <name type="scientific">Sorangium cellulosum</name>
    <name type="common">Polyangium cellulosum</name>
    <dbReference type="NCBI Taxonomy" id="56"/>
    <lineage>
        <taxon>Bacteria</taxon>
        <taxon>Pseudomonadati</taxon>
        <taxon>Myxococcota</taxon>
        <taxon>Polyangia</taxon>
        <taxon>Polyangiales</taxon>
        <taxon>Polyangiaceae</taxon>
        <taxon>Sorangium</taxon>
    </lineage>
</organism>
<dbReference type="InterPro" id="IPR011606">
    <property type="entry name" value="Brnchd-chn_aa_trnsp_permease"/>
</dbReference>
<evidence type="ECO:0000256" key="7">
    <source>
        <dbReference type="ARBA" id="ARBA00023136"/>
    </source>
</evidence>
<keyword evidence="7 8" id="KW-0472">Membrane</keyword>
<evidence type="ECO:0000256" key="1">
    <source>
        <dbReference type="ARBA" id="ARBA00004651"/>
    </source>
</evidence>
<evidence type="ECO:0000256" key="8">
    <source>
        <dbReference type="SAM" id="Phobius"/>
    </source>
</evidence>
<accession>A0A150R612</accession>
<feature type="transmembrane region" description="Helical" evidence="8">
    <location>
        <begin position="23"/>
        <end position="42"/>
    </location>
</feature>
<dbReference type="GO" id="GO:0005886">
    <property type="term" value="C:plasma membrane"/>
    <property type="evidence" value="ECO:0007669"/>
    <property type="project" value="UniProtKB-SubCell"/>
</dbReference>
<dbReference type="Proteomes" id="UP000075635">
    <property type="component" value="Unassembled WGS sequence"/>
</dbReference>
<dbReference type="PANTHER" id="PTHR34979:SF1">
    <property type="entry name" value="INNER MEMBRANE PROTEIN YGAZ"/>
    <property type="match status" value="1"/>
</dbReference>